<evidence type="ECO:0000256" key="1">
    <source>
        <dbReference type="SAM" id="Phobius"/>
    </source>
</evidence>
<feature type="transmembrane region" description="Helical" evidence="1">
    <location>
        <begin position="7"/>
        <end position="23"/>
    </location>
</feature>
<dbReference type="EMBL" id="JAAVSD010000040">
    <property type="protein sequence ID" value="NLR30624.1"/>
    <property type="molecule type" value="Genomic_DNA"/>
</dbReference>
<keyword evidence="1" id="KW-0812">Transmembrane</keyword>
<dbReference type="RefSeq" id="WP_168850400.1">
    <property type="nucleotide sequence ID" value="NZ_JAAVSD010000040.1"/>
</dbReference>
<keyword evidence="1" id="KW-0472">Membrane</keyword>
<feature type="transmembrane region" description="Helical" evidence="1">
    <location>
        <begin position="35"/>
        <end position="59"/>
    </location>
</feature>
<keyword evidence="1" id="KW-1133">Transmembrane helix</keyword>
<protein>
    <recommendedName>
        <fullName evidence="4">DUF3923 family protein</fullName>
    </recommendedName>
</protein>
<evidence type="ECO:0000313" key="2">
    <source>
        <dbReference type="EMBL" id="NLR30624.1"/>
    </source>
</evidence>
<reference evidence="2 3" key="1">
    <citation type="submission" date="2020-03" db="EMBL/GenBank/DDBJ databases">
        <authorList>
            <person name="Zhang Z."/>
            <person name="Guo Z."/>
            <person name="Hou Q."/>
            <person name="Shen X."/>
        </authorList>
    </citation>
    <scope>NUCLEOTIDE SEQUENCE [LARGE SCALE GENOMIC DNA]</scope>
    <source>
        <strain evidence="2 3">HBUAS51329</strain>
    </source>
</reference>
<proteinExistence type="predicted"/>
<name>A0ABX1L8G0_9LACO</name>
<evidence type="ECO:0008006" key="4">
    <source>
        <dbReference type="Google" id="ProtNLM"/>
    </source>
</evidence>
<accession>A0ABX1L8G0</accession>
<comment type="caution">
    <text evidence="2">The sequence shown here is derived from an EMBL/GenBank/DDBJ whole genome shotgun (WGS) entry which is preliminary data.</text>
</comment>
<dbReference type="Proteomes" id="UP000707477">
    <property type="component" value="Unassembled WGS sequence"/>
</dbReference>
<organism evidence="2 3">
    <name type="scientific">Levilactobacillus tujiorum</name>
    <dbReference type="NCBI Taxonomy" id="2912243"/>
    <lineage>
        <taxon>Bacteria</taxon>
        <taxon>Bacillati</taxon>
        <taxon>Bacillota</taxon>
        <taxon>Bacilli</taxon>
        <taxon>Lactobacillales</taxon>
        <taxon>Lactobacillaceae</taxon>
        <taxon>Levilactobacillus</taxon>
    </lineage>
</organism>
<keyword evidence="3" id="KW-1185">Reference proteome</keyword>
<sequence>MGVGYKLLFRAIFWSVLAWYFWFFSGAQASGGVGIIQMIFAVLSTVAAGFYIIMFLIGWMKSWGMFQGKGDKKNK</sequence>
<evidence type="ECO:0000313" key="3">
    <source>
        <dbReference type="Proteomes" id="UP000707477"/>
    </source>
</evidence>
<gene>
    <name evidence="2" type="ORF">HEQ44_10570</name>
</gene>